<name>A0ABX7BQE9_9CAUL</name>
<evidence type="ECO:0000313" key="1">
    <source>
        <dbReference type="EMBL" id="QQQ19819.1"/>
    </source>
</evidence>
<reference evidence="1 2" key="1">
    <citation type="submission" date="2021-01" db="EMBL/GenBank/DDBJ databases">
        <title>Brevundimonas vitis sp. nov., an bacterium isolated from grape (Vitis vinifera).</title>
        <authorList>
            <person name="Jiang L."/>
            <person name="Lee J."/>
        </authorList>
    </citation>
    <scope>NUCLEOTIDE SEQUENCE [LARGE SCALE GENOMIC DNA]</scope>
    <source>
        <strain evidence="1 2">GRTSA-9</strain>
    </source>
</reference>
<keyword evidence="2" id="KW-1185">Reference proteome</keyword>
<evidence type="ECO:0000313" key="2">
    <source>
        <dbReference type="Proteomes" id="UP000595448"/>
    </source>
</evidence>
<proteinExistence type="predicted"/>
<sequence>MTKVRCPSSFADAVTRVAGRLGWDGAAQAVGKAERTVRNWSDPDTGAQPTVEDALRLDAEYLAAGGGEPPMLAVYQLRLERAAAPAADAAELTAAAALAAREAGEFTAAMMAASQPGASRVDRQIAVREGLEAAAAITATVQKLGEAA</sequence>
<gene>
    <name evidence="1" type="ORF">JIP62_06965</name>
</gene>
<protein>
    <submittedName>
        <fullName evidence="1">Uncharacterized protein</fullName>
    </submittedName>
</protein>
<dbReference type="RefSeq" id="WP_201104254.1">
    <property type="nucleotide sequence ID" value="NZ_CP067977.1"/>
</dbReference>
<dbReference type="Proteomes" id="UP000595448">
    <property type="component" value="Chromosome"/>
</dbReference>
<accession>A0ABX7BQE9</accession>
<dbReference type="EMBL" id="CP067977">
    <property type="protein sequence ID" value="QQQ19819.1"/>
    <property type="molecule type" value="Genomic_DNA"/>
</dbReference>
<organism evidence="1 2">
    <name type="scientific">Brevundimonas vitisensis</name>
    <dbReference type="NCBI Taxonomy" id="2800818"/>
    <lineage>
        <taxon>Bacteria</taxon>
        <taxon>Pseudomonadati</taxon>
        <taxon>Pseudomonadota</taxon>
        <taxon>Alphaproteobacteria</taxon>
        <taxon>Caulobacterales</taxon>
        <taxon>Caulobacteraceae</taxon>
        <taxon>Brevundimonas</taxon>
    </lineage>
</organism>